<gene>
    <name evidence="4" type="primary">yajL</name>
    <name evidence="3" type="ORF">SBX37_01975</name>
    <name evidence="4" type="ORF">VIM7927_01556</name>
</gene>
<reference evidence="3 6" key="2">
    <citation type="submission" date="2023-11" db="EMBL/GenBank/DDBJ databases">
        <title>Plant-associative lifestyle of Vibrio porteresiae and its evolutionary dynamics.</title>
        <authorList>
            <person name="Rameshkumar N."/>
            <person name="Kirti K."/>
        </authorList>
    </citation>
    <scope>NUCLEOTIDE SEQUENCE [LARGE SCALE GENOMIC DNA]</scope>
    <source>
        <strain evidence="3 6">MSSRF38</strain>
    </source>
</reference>
<dbReference type="AlphaFoldDB" id="A0A1Y6IRP5"/>
<dbReference type="Pfam" id="PF01965">
    <property type="entry name" value="DJ-1_PfpI"/>
    <property type="match status" value="1"/>
</dbReference>
<name>A0A1Y6IRP5_9VIBR</name>
<dbReference type="Proteomes" id="UP001283366">
    <property type="component" value="Unassembled WGS sequence"/>
</dbReference>
<organism evidence="4 5">
    <name type="scientific">Vibrio mangrovi</name>
    <dbReference type="NCBI Taxonomy" id="474394"/>
    <lineage>
        <taxon>Bacteria</taxon>
        <taxon>Pseudomonadati</taxon>
        <taxon>Pseudomonadota</taxon>
        <taxon>Gammaproteobacteria</taxon>
        <taxon>Vibrionales</taxon>
        <taxon>Vibrionaceae</taxon>
        <taxon>Vibrio</taxon>
    </lineage>
</organism>
<dbReference type="InterPro" id="IPR029062">
    <property type="entry name" value="Class_I_gatase-like"/>
</dbReference>
<feature type="domain" description="DJ-1/PfpI" evidence="2">
    <location>
        <begin position="3"/>
        <end position="170"/>
    </location>
</feature>
<dbReference type="Proteomes" id="UP000196125">
    <property type="component" value="Unassembled WGS sequence"/>
</dbReference>
<evidence type="ECO:0000313" key="6">
    <source>
        <dbReference type="Proteomes" id="UP001283366"/>
    </source>
</evidence>
<dbReference type="EMBL" id="FXXI01000002">
    <property type="protein sequence ID" value="SMS00306.1"/>
    <property type="molecule type" value="Genomic_DNA"/>
</dbReference>
<dbReference type="InterPro" id="IPR002818">
    <property type="entry name" value="DJ-1/PfpI"/>
</dbReference>
<dbReference type="CDD" id="cd03135">
    <property type="entry name" value="GATase1_DJ-1"/>
    <property type="match status" value="1"/>
</dbReference>
<protein>
    <submittedName>
        <fullName evidence="4">Chaperone protein YajL</fullName>
    </submittedName>
    <submittedName>
        <fullName evidence="3">DJ-1/PfpI family protein</fullName>
    </submittedName>
</protein>
<dbReference type="InterPro" id="IPR050325">
    <property type="entry name" value="Prot/Nucl_acid_deglycase"/>
</dbReference>
<dbReference type="PANTHER" id="PTHR48094:SF12">
    <property type="entry name" value="PARKINSON DISEASE PROTEIN 7 HOMOLOG"/>
    <property type="match status" value="1"/>
</dbReference>
<dbReference type="GO" id="GO:0005737">
    <property type="term" value="C:cytoplasm"/>
    <property type="evidence" value="ECO:0007669"/>
    <property type="project" value="UniProtKB-ARBA"/>
</dbReference>
<dbReference type="Gene3D" id="3.40.50.880">
    <property type="match status" value="1"/>
</dbReference>
<dbReference type="FunFam" id="3.40.50.880:FF:000015">
    <property type="entry name" value="Protein DJ-1 homolog C"/>
    <property type="match status" value="1"/>
</dbReference>
<dbReference type="InterPro" id="IPR006287">
    <property type="entry name" value="DJ-1"/>
</dbReference>
<evidence type="ECO:0000259" key="2">
    <source>
        <dbReference type="Pfam" id="PF01965"/>
    </source>
</evidence>
<proteinExistence type="predicted"/>
<keyword evidence="1" id="KW-0677">Repeat</keyword>
<dbReference type="OrthoDB" id="9803764at2"/>
<sequence>MSHKVLVPVATGSEEMEAITIIDVMVRAGYDVVIASADPTEQLVLKASRGVILTAETRLSEVIREPFDAIILPGGLGGAENFRDNPQLIELLRQQKQARRLVAAICAAPAVVLQHHQLFPDALLTCHPGFHHQIPESQKSTLRVVYDEPANLLTSQGPGTALEFSLEIVRLLSGAQHMWQVAEPMVPSSEITPYQPKHES</sequence>
<evidence type="ECO:0000256" key="1">
    <source>
        <dbReference type="ARBA" id="ARBA00022737"/>
    </source>
</evidence>
<dbReference type="RefSeq" id="WP_087480361.1">
    <property type="nucleotide sequence ID" value="NZ_AP024883.1"/>
</dbReference>
<evidence type="ECO:0000313" key="4">
    <source>
        <dbReference type="EMBL" id="SMS00306.1"/>
    </source>
</evidence>
<dbReference type="PANTHER" id="PTHR48094">
    <property type="entry name" value="PROTEIN/NUCLEIC ACID DEGLYCASE DJ-1-RELATED"/>
    <property type="match status" value="1"/>
</dbReference>
<reference evidence="4 5" key="1">
    <citation type="submission" date="2017-05" db="EMBL/GenBank/DDBJ databases">
        <authorList>
            <person name="Song R."/>
            <person name="Chenine A.L."/>
            <person name="Ruprecht R.M."/>
        </authorList>
    </citation>
    <scope>NUCLEOTIDE SEQUENCE [LARGE SCALE GENOMIC DNA]</scope>
    <source>
        <strain evidence="4 5">CECT 7927</strain>
    </source>
</reference>
<dbReference type="NCBIfam" id="TIGR01383">
    <property type="entry name" value="not_thiJ"/>
    <property type="match status" value="1"/>
</dbReference>
<evidence type="ECO:0000313" key="5">
    <source>
        <dbReference type="Proteomes" id="UP000196125"/>
    </source>
</evidence>
<evidence type="ECO:0000313" key="3">
    <source>
        <dbReference type="EMBL" id="MDW6001667.1"/>
    </source>
</evidence>
<dbReference type="SUPFAM" id="SSF52317">
    <property type="entry name" value="Class I glutamine amidotransferase-like"/>
    <property type="match status" value="1"/>
</dbReference>
<keyword evidence="6" id="KW-1185">Reference proteome</keyword>
<dbReference type="EMBL" id="JAWRCO010000001">
    <property type="protein sequence ID" value="MDW6001667.1"/>
    <property type="molecule type" value="Genomic_DNA"/>
</dbReference>
<accession>A0A1Y6IRP5</accession>